<dbReference type="AlphaFoldDB" id="A0A0M3JVA3"/>
<evidence type="ECO:0000313" key="2">
    <source>
        <dbReference type="Proteomes" id="UP000267096"/>
    </source>
</evidence>
<keyword evidence="2" id="KW-1185">Reference proteome</keyword>
<protein>
    <submittedName>
        <fullName evidence="3">DUF3395 domain-containing protein</fullName>
    </submittedName>
</protein>
<reference evidence="3" key="1">
    <citation type="submission" date="2017-02" db="UniProtKB">
        <authorList>
            <consortium name="WormBaseParasite"/>
        </authorList>
    </citation>
    <scope>IDENTIFICATION</scope>
</reference>
<sequence>MQTSIDREACDKKAELNKAQNWLWHAPERIITSVCLLMLCVYLVYGKYPQIVCNLLTTTPAALFTYALLTKAPTETISQHQSSNKAKNTTTTTTTASLTTMRSTLTSVPFCITSSTNDNTLSNNILETPMRSIDEAFDQSTTKTIYDLLNEQIKLKDYQRPNFVLKQSIISESTNDATTCLEQSLFEPSSLLNENENGDRLKIGLLAPPPNGNELGSDRMAVDYCIAEEGVALFDRQRKSAMSRTDFEVIENVTINRIARCKQQLPDNSYYRVLFCHDIRLIRALL</sequence>
<dbReference type="WBParaSite" id="ASIM_0001215001-mRNA-1">
    <property type="protein sequence ID" value="ASIM_0001215001-mRNA-1"/>
    <property type="gene ID" value="ASIM_0001215001"/>
</dbReference>
<proteinExistence type="predicted"/>
<organism evidence="3">
    <name type="scientific">Anisakis simplex</name>
    <name type="common">Herring worm</name>
    <dbReference type="NCBI Taxonomy" id="6269"/>
    <lineage>
        <taxon>Eukaryota</taxon>
        <taxon>Metazoa</taxon>
        <taxon>Ecdysozoa</taxon>
        <taxon>Nematoda</taxon>
        <taxon>Chromadorea</taxon>
        <taxon>Rhabditida</taxon>
        <taxon>Spirurina</taxon>
        <taxon>Ascaridomorpha</taxon>
        <taxon>Ascaridoidea</taxon>
        <taxon>Anisakidae</taxon>
        <taxon>Anisakis</taxon>
        <taxon>Anisakis simplex complex</taxon>
    </lineage>
</organism>
<dbReference type="OrthoDB" id="5784868at2759"/>
<evidence type="ECO:0000313" key="1">
    <source>
        <dbReference type="EMBL" id="VDK45445.1"/>
    </source>
</evidence>
<name>A0A0M3JVA3_ANISI</name>
<gene>
    <name evidence="1" type="ORF">ASIM_LOCUS11616</name>
</gene>
<dbReference type="EMBL" id="UYRR01031086">
    <property type="protein sequence ID" value="VDK45445.1"/>
    <property type="molecule type" value="Genomic_DNA"/>
</dbReference>
<dbReference type="Proteomes" id="UP000267096">
    <property type="component" value="Unassembled WGS sequence"/>
</dbReference>
<accession>A0A0M3JVA3</accession>
<evidence type="ECO:0000313" key="3">
    <source>
        <dbReference type="WBParaSite" id="ASIM_0001215001-mRNA-1"/>
    </source>
</evidence>
<reference evidence="1 2" key="2">
    <citation type="submission" date="2018-11" db="EMBL/GenBank/DDBJ databases">
        <authorList>
            <consortium name="Pathogen Informatics"/>
        </authorList>
    </citation>
    <scope>NUCLEOTIDE SEQUENCE [LARGE SCALE GENOMIC DNA]</scope>
</reference>